<dbReference type="GO" id="GO:0000400">
    <property type="term" value="F:four-way junction DNA binding"/>
    <property type="evidence" value="ECO:0007669"/>
    <property type="project" value="InterPro"/>
</dbReference>
<dbReference type="AlphaFoldDB" id="A0A6C0JP91"/>
<dbReference type="SUPFAM" id="SSF53098">
    <property type="entry name" value="Ribonuclease H-like"/>
    <property type="match status" value="1"/>
</dbReference>
<keyword evidence="1" id="KW-0378">Hydrolase</keyword>
<evidence type="ECO:0000313" key="2">
    <source>
        <dbReference type="EMBL" id="QHU05698.1"/>
    </source>
</evidence>
<dbReference type="EMBL" id="MN740418">
    <property type="protein sequence ID" value="QHU05698.1"/>
    <property type="molecule type" value="Genomic_DNA"/>
</dbReference>
<proteinExistence type="predicted"/>
<dbReference type="Pfam" id="PF04848">
    <property type="entry name" value="Pox_A22"/>
    <property type="match status" value="1"/>
</dbReference>
<organism evidence="2">
    <name type="scientific">viral metagenome</name>
    <dbReference type="NCBI Taxonomy" id="1070528"/>
    <lineage>
        <taxon>unclassified sequences</taxon>
        <taxon>metagenomes</taxon>
        <taxon>organismal metagenomes</taxon>
    </lineage>
</organism>
<dbReference type="GO" id="GO:0000287">
    <property type="term" value="F:magnesium ion binding"/>
    <property type="evidence" value="ECO:0007669"/>
    <property type="project" value="InterPro"/>
</dbReference>
<dbReference type="InterPro" id="IPR036397">
    <property type="entry name" value="RNaseH_sf"/>
</dbReference>
<dbReference type="InterPro" id="IPR006932">
    <property type="entry name" value="HJ-resolvase_A22"/>
</dbReference>
<accession>A0A6C0JP91</accession>
<dbReference type="GO" id="GO:0006310">
    <property type="term" value="P:DNA recombination"/>
    <property type="evidence" value="ECO:0007669"/>
    <property type="project" value="InterPro"/>
</dbReference>
<dbReference type="GO" id="GO:0016788">
    <property type="term" value="F:hydrolase activity, acting on ester bonds"/>
    <property type="evidence" value="ECO:0007669"/>
    <property type="project" value="InterPro"/>
</dbReference>
<sequence>MFISIDVGIKNLAYVVYDNNKIIEWKVVELCETNASKANIIEIGKKLYEALENIDYDFEKAIIENQIGPNAIRMKCLQGMITMFFIGKGVDVIYWNAANKLKRYIQTKTKTTYTERKKLSIVVTREILTNYFKEHLEYFNSYKKKDDLADCFLQLMDYNLKNGISNIICNELNIKL</sequence>
<dbReference type="GO" id="GO:0006281">
    <property type="term" value="P:DNA repair"/>
    <property type="evidence" value="ECO:0007669"/>
    <property type="project" value="InterPro"/>
</dbReference>
<dbReference type="InterPro" id="IPR012337">
    <property type="entry name" value="RNaseH-like_sf"/>
</dbReference>
<protein>
    <submittedName>
        <fullName evidence="2">Uncharacterized protein</fullName>
    </submittedName>
</protein>
<name>A0A6C0JP91_9ZZZZ</name>
<evidence type="ECO:0000256" key="1">
    <source>
        <dbReference type="ARBA" id="ARBA00022801"/>
    </source>
</evidence>
<dbReference type="Gene3D" id="3.30.420.10">
    <property type="entry name" value="Ribonuclease H-like superfamily/Ribonuclease H"/>
    <property type="match status" value="1"/>
</dbReference>
<reference evidence="2" key="1">
    <citation type="journal article" date="2020" name="Nature">
        <title>Giant virus diversity and host interactions through global metagenomics.</title>
        <authorList>
            <person name="Schulz F."/>
            <person name="Roux S."/>
            <person name="Paez-Espino D."/>
            <person name="Jungbluth S."/>
            <person name="Walsh D.A."/>
            <person name="Denef V.J."/>
            <person name="McMahon K.D."/>
            <person name="Konstantinidis K.T."/>
            <person name="Eloe-Fadrosh E.A."/>
            <person name="Kyrpides N.C."/>
            <person name="Woyke T."/>
        </authorList>
    </citation>
    <scope>NUCLEOTIDE SEQUENCE</scope>
    <source>
        <strain evidence="2">GVMAG-M-3300027736-24</strain>
    </source>
</reference>